<dbReference type="InterPro" id="IPR046349">
    <property type="entry name" value="C1-like_sf"/>
</dbReference>
<protein>
    <submittedName>
        <fullName evidence="1">Uncharacterized protein</fullName>
    </submittedName>
</protein>
<comment type="caution">
    <text evidence="1">The sequence shown here is derived from an EMBL/GenBank/DDBJ whole genome shotgun (WGS) entry which is preliminary data.</text>
</comment>
<keyword evidence="2" id="KW-1185">Reference proteome</keyword>
<dbReference type="AlphaFoldDB" id="A0ABD2JMP6"/>
<evidence type="ECO:0000313" key="1">
    <source>
        <dbReference type="EMBL" id="KAL3091896.1"/>
    </source>
</evidence>
<dbReference type="Proteomes" id="UP001620645">
    <property type="component" value="Unassembled WGS sequence"/>
</dbReference>
<proteinExistence type="predicted"/>
<dbReference type="EMBL" id="JBICCN010000122">
    <property type="protein sequence ID" value="KAL3091896.1"/>
    <property type="molecule type" value="Genomic_DNA"/>
</dbReference>
<gene>
    <name evidence="1" type="ORF">niasHS_005524</name>
</gene>
<accession>A0ABD2JMP6</accession>
<dbReference type="SUPFAM" id="SSF57889">
    <property type="entry name" value="Cysteine-rich domain"/>
    <property type="match status" value="1"/>
</dbReference>
<sequence length="230" mass="27060">MPTSKHSGTGTSMFKMLASSAAKQKFQLKDHQFLLQPVLLTVHCYQCREVFWGVNPQAYFCQNRFPPPHDSSRWGRCNCPFIFLRCWRHWRGRGHCFGIWSCQRRHFDKTNRTDLHLWFPENETGQQFLCATISSVSYQIQFTVHQPSTQIVPFELANEKTKEKLKLIKASVDDWAEEDRWVMKRCQNGEMAAVQWAAQNLDRLNTVEFHYYVEAGIGPLSPRRKWCPIM</sequence>
<name>A0ABD2JMP6_HETSC</name>
<organism evidence="1 2">
    <name type="scientific">Heterodera schachtii</name>
    <name type="common">Sugarbeet cyst nematode worm</name>
    <name type="synonym">Tylenchus schachtii</name>
    <dbReference type="NCBI Taxonomy" id="97005"/>
    <lineage>
        <taxon>Eukaryota</taxon>
        <taxon>Metazoa</taxon>
        <taxon>Ecdysozoa</taxon>
        <taxon>Nematoda</taxon>
        <taxon>Chromadorea</taxon>
        <taxon>Rhabditida</taxon>
        <taxon>Tylenchina</taxon>
        <taxon>Tylenchomorpha</taxon>
        <taxon>Tylenchoidea</taxon>
        <taxon>Heteroderidae</taxon>
        <taxon>Heteroderinae</taxon>
        <taxon>Heterodera</taxon>
    </lineage>
</organism>
<evidence type="ECO:0000313" key="2">
    <source>
        <dbReference type="Proteomes" id="UP001620645"/>
    </source>
</evidence>
<reference evidence="1 2" key="1">
    <citation type="submission" date="2024-10" db="EMBL/GenBank/DDBJ databases">
        <authorList>
            <person name="Kim D."/>
        </authorList>
    </citation>
    <scope>NUCLEOTIDE SEQUENCE [LARGE SCALE GENOMIC DNA]</scope>
    <source>
        <strain evidence="1">Taebaek</strain>
    </source>
</reference>